<gene>
    <name evidence="12" type="primary">dacC</name>
    <name evidence="12" type="ORF">GCM10011574_25650</name>
</gene>
<proteinExistence type="inferred from homology"/>
<dbReference type="PANTHER" id="PTHR21581:SF33">
    <property type="entry name" value="D-ALANYL-D-ALANINE CARBOXYPEPTIDASE DACB"/>
    <property type="match status" value="1"/>
</dbReference>
<dbReference type="GO" id="GO:0009002">
    <property type="term" value="F:serine-type D-Ala-D-Ala carboxypeptidase activity"/>
    <property type="evidence" value="ECO:0007669"/>
    <property type="project" value="InterPro"/>
</dbReference>
<dbReference type="InterPro" id="IPR001967">
    <property type="entry name" value="Peptidase_S11_N"/>
</dbReference>
<dbReference type="Proteomes" id="UP000653480">
    <property type="component" value="Unassembled WGS sequence"/>
</dbReference>
<keyword evidence="2" id="KW-0732">Signal</keyword>
<accession>A0A8H9LAV6</accession>
<comment type="similarity">
    <text evidence="1 9">Belongs to the peptidase S11 family.</text>
</comment>
<reference evidence="12" key="2">
    <citation type="submission" date="2020-09" db="EMBL/GenBank/DDBJ databases">
        <authorList>
            <person name="Sun Q."/>
            <person name="Zhou Y."/>
        </authorList>
    </citation>
    <scope>NUCLEOTIDE SEQUENCE</scope>
    <source>
        <strain evidence="12">CGMCC 4.7138</strain>
    </source>
</reference>
<dbReference type="Gene3D" id="3.40.710.10">
    <property type="entry name" value="DD-peptidase/beta-lactamase superfamily"/>
    <property type="match status" value="1"/>
</dbReference>
<dbReference type="InterPro" id="IPR012338">
    <property type="entry name" value="Beta-lactam/transpept-like"/>
</dbReference>
<keyword evidence="4" id="KW-0133">Cell shape</keyword>
<evidence type="ECO:0000256" key="9">
    <source>
        <dbReference type="RuleBase" id="RU004016"/>
    </source>
</evidence>
<keyword evidence="5" id="KW-0573">Peptidoglycan synthesis</keyword>
<dbReference type="GO" id="GO:0006508">
    <property type="term" value="P:proteolysis"/>
    <property type="evidence" value="ECO:0007669"/>
    <property type="project" value="InterPro"/>
</dbReference>
<keyword evidence="12" id="KW-0645">Protease</keyword>
<dbReference type="GO" id="GO:0071555">
    <property type="term" value="P:cell wall organization"/>
    <property type="evidence" value="ECO:0007669"/>
    <property type="project" value="UniProtKB-KW"/>
</dbReference>
<dbReference type="GO" id="GO:0009252">
    <property type="term" value="P:peptidoglycan biosynthetic process"/>
    <property type="evidence" value="ECO:0007669"/>
    <property type="project" value="UniProtKB-KW"/>
</dbReference>
<name>A0A8H9LAV6_9ACTN</name>
<dbReference type="OrthoDB" id="3530815at2"/>
<sequence>MPPARLSAVPAGERPGDRPALPLRRRRTLRLAASIWAVILVVAAVRGCFGSPAGGENTTDGGLAAGMALPWPQDGQTSVAVEGLGDLGSKGEQEPVPIASVTKVMTAYVILGEHPLKGAATGPVIEVDRQAADESLSLEESSAPVREGQRFTERQMLELMLIPSGNNIARLLARWDAGTQEAFVAKMNRAAAGLGMIHTTYTGASGIEPTTVSTAVDQLRLARQVMKDPVLRSIVAKPRVTIPGIPGAIVNTNTLLGRSGVIGLKTGSTTPAGGALMWAAEAAAAGRTWLILGVVLHQRAGSPPATGLQAALDRSRILIDAVRESLDSVVAAQSFERRPVVHPQSLP</sequence>
<evidence type="ECO:0000256" key="4">
    <source>
        <dbReference type="ARBA" id="ARBA00022960"/>
    </source>
</evidence>
<evidence type="ECO:0000256" key="2">
    <source>
        <dbReference type="ARBA" id="ARBA00022729"/>
    </source>
</evidence>
<feature type="region of interest" description="Disordered" evidence="10">
    <location>
        <begin position="1"/>
        <end position="20"/>
    </location>
</feature>
<evidence type="ECO:0000256" key="6">
    <source>
        <dbReference type="ARBA" id="ARBA00023316"/>
    </source>
</evidence>
<dbReference type="InterPro" id="IPR018044">
    <property type="entry name" value="Peptidase_S11"/>
</dbReference>
<evidence type="ECO:0000256" key="10">
    <source>
        <dbReference type="SAM" id="MobiDB-lite"/>
    </source>
</evidence>
<evidence type="ECO:0000256" key="3">
    <source>
        <dbReference type="ARBA" id="ARBA00022801"/>
    </source>
</evidence>
<keyword evidence="6" id="KW-0961">Cell wall biogenesis/degradation</keyword>
<evidence type="ECO:0000256" key="8">
    <source>
        <dbReference type="PIRSR" id="PIRSR618044-2"/>
    </source>
</evidence>
<dbReference type="PRINTS" id="PR00725">
    <property type="entry name" value="DADACBPTASE1"/>
</dbReference>
<keyword evidence="3" id="KW-0378">Hydrolase</keyword>
<evidence type="ECO:0000313" key="12">
    <source>
        <dbReference type="EMBL" id="GGO09783.1"/>
    </source>
</evidence>
<reference evidence="12" key="1">
    <citation type="journal article" date="2014" name="Int. J. Syst. Evol. Microbiol.">
        <title>Complete genome sequence of Corynebacterium casei LMG S-19264T (=DSM 44701T), isolated from a smear-ripened cheese.</title>
        <authorList>
            <consortium name="US DOE Joint Genome Institute (JGI-PGF)"/>
            <person name="Walter F."/>
            <person name="Albersmeier A."/>
            <person name="Kalinowski J."/>
            <person name="Ruckert C."/>
        </authorList>
    </citation>
    <scope>NUCLEOTIDE SEQUENCE</scope>
    <source>
        <strain evidence="12">CGMCC 4.7138</strain>
    </source>
</reference>
<dbReference type="EMBL" id="BMMN01000003">
    <property type="protein sequence ID" value="GGO09783.1"/>
    <property type="molecule type" value="Genomic_DNA"/>
</dbReference>
<evidence type="ECO:0000256" key="7">
    <source>
        <dbReference type="PIRSR" id="PIRSR618044-1"/>
    </source>
</evidence>
<feature type="domain" description="Peptidase S11 D-alanyl-D-alanine carboxypeptidase A N-terminal" evidence="11">
    <location>
        <begin position="89"/>
        <end position="282"/>
    </location>
</feature>
<dbReference type="AlphaFoldDB" id="A0A8H9LAV6"/>
<evidence type="ECO:0000256" key="5">
    <source>
        <dbReference type="ARBA" id="ARBA00022984"/>
    </source>
</evidence>
<comment type="caution">
    <text evidence="12">The sequence shown here is derived from an EMBL/GenBank/DDBJ whole genome shotgun (WGS) entry which is preliminary data.</text>
</comment>
<keyword evidence="12" id="KW-0121">Carboxypeptidase</keyword>
<feature type="active site" description="Acyl-ester intermediate" evidence="7">
    <location>
        <position position="100"/>
    </location>
</feature>
<feature type="active site" description="Proton acceptor" evidence="7">
    <location>
        <position position="103"/>
    </location>
</feature>
<feature type="active site" evidence="7">
    <location>
        <position position="164"/>
    </location>
</feature>
<evidence type="ECO:0000256" key="1">
    <source>
        <dbReference type="ARBA" id="ARBA00007164"/>
    </source>
</evidence>
<dbReference type="Pfam" id="PF00768">
    <property type="entry name" value="Peptidase_S11"/>
    <property type="match status" value="1"/>
</dbReference>
<dbReference type="SUPFAM" id="SSF56601">
    <property type="entry name" value="beta-lactamase/transpeptidase-like"/>
    <property type="match status" value="1"/>
</dbReference>
<organism evidence="12 13">
    <name type="scientific">Microbispora bryophytorum</name>
    <dbReference type="NCBI Taxonomy" id="1460882"/>
    <lineage>
        <taxon>Bacteria</taxon>
        <taxon>Bacillati</taxon>
        <taxon>Actinomycetota</taxon>
        <taxon>Actinomycetes</taxon>
        <taxon>Streptosporangiales</taxon>
        <taxon>Streptosporangiaceae</taxon>
        <taxon>Microbispora</taxon>
    </lineage>
</organism>
<feature type="binding site" evidence="8">
    <location>
        <position position="265"/>
    </location>
    <ligand>
        <name>substrate</name>
    </ligand>
</feature>
<evidence type="ECO:0000313" key="13">
    <source>
        <dbReference type="Proteomes" id="UP000653480"/>
    </source>
</evidence>
<dbReference type="RefSeq" id="WP_142574065.1">
    <property type="nucleotide sequence ID" value="NZ_BMMN01000003.1"/>
</dbReference>
<keyword evidence="13" id="KW-1185">Reference proteome</keyword>
<dbReference type="GO" id="GO:0008360">
    <property type="term" value="P:regulation of cell shape"/>
    <property type="evidence" value="ECO:0007669"/>
    <property type="project" value="UniProtKB-KW"/>
</dbReference>
<evidence type="ECO:0000259" key="11">
    <source>
        <dbReference type="Pfam" id="PF00768"/>
    </source>
</evidence>
<protein>
    <submittedName>
        <fullName evidence="12">D-alanyl-D-alanine carboxypeptidase</fullName>
    </submittedName>
</protein>
<dbReference type="PANTHER" id="PTHR21581">
    <property type="entry name" value="D-ALANYL-D-ALANINE CARBOXYPEPTIDASE"/>
    <property type="match status" value="1"/>
</dbReference>